<dbReference type="InterPro" id="IPR029731">
    <property type="entry name" value="OSGIN1/2"/>
</dbReference>
<protein>
    <recommendedName>
        <fullName evidence="1">FAD/NAD(P)-binding domain-containing protein</fullName>
    </recommendedName>
</protein>
<evidence type="ECO:0000313" key="2">
    <source>
        <dbReference type="EMBL" id="KAJ1519489.1"/>
    </source>
</evidence>
<evidence type="ECO:0000313" key="3">
    <source>
        <dbReference type="Proteomes" id="UP001075354"/>
    </source>
</evidence>
<evidence type="ECO:0000259" key="1">
    <source>
        <dbReference type="Pfam" id="PF07992"/>
    </source>
</evidence>
<accession>A0AAV7X0R9</accession>
<proteinExistence type="predicted"/>
<dbReference type="PANTHER" id="PTHR15192:SF8">
    <property type="entry name" value="FAD_NAD(P)-BINDING DOMAIN-CONTAINING PROTEIN"/>
    <property type="match status" value="1"/>
</dbReference>
<name>A0AAV7X0R9_9NEOP</name>
<reference evidence="2" key="1">
    <citation type="submission" date="2022-12" db="EMBL/GenBank/DDBJ databases">
        <title>Chromosome-level genome assembly of the bean flower thrips Megalurothrips usitatus.</title>
        <authorList>
            <person name="Ma L."/>
            <person name="Liu Q."/>
            <person name="Li H."/>
            <person name="Cai W."/>
        </authorList>
    </citation>
    <scope>NUCLEOTIDE SEQUENCE</scope>
    <source>
        <strain evidence="2">Cailab_2022a</strain>
    </source>
</reference>
<dbReference type="PRINTS" id="PR00368">
    <property type="entry name" value="FADPNR"/>
</dbReference>
<dbReference type="AlphaFoldDB" id="A0AAV7X0R9"/>
<dbReference type="GO" id="GO:0016491">
    <property type="term" value="F:oxidoreductase activity"/>
    <property type="evidence" value="ECO:0007669"/>
    <property type="project" value="InterPro"/>
</dbReference>
<organism evidence="2 3">
    <name type="scientific">Megalurothrips usitatus</name>
    <name type="common">bean blossom thrips</name>
    <dbReference type="NCBI Taxonomy" id="439358"/>
    <lineage>
        <taxon>Eukaryota</taxon>
        <taxon>Metazoa</taxon>
        <taxon>Ecdysozoa</taxon>
        <taxon>Arthropoda</taxon>
        <taxon>Hexapoda</taxon>
        <taxon>Insecta</taxon>
        <taxon>Pterygota</taxon>
        <taxon>Neoptera</taxon>
        <taxon>Paraneoptera</taxon>
        <taxon>Thysanoptera</taxon>
        <taxon>Terebrantia</taxon>
        <taxon>Thripoidea</taxon>
        <taxon>Thripidae</taxon>
        <taxon>Megalurothrips</taxon>
    </lineage>
</organism>
<dbReference type="Gene3D" id="3.50.50.60">
    <property type="entry name" value="FAD/NAD(P)-binding domain"/>
    <property type="match status" value="1"/>
</dbReference>
<sequence>MRDTGPRVIPDAAVFKDVVIVGNGPSGIGVSHMLAGHRPYLRGSQHPDEMLSARLAGVMAGAGAVAGAGAAQPVPLLRQDLRLLSQGLEGRAPHPLSLLMDALSHPGADQGLELPSLLQWRHHPELRVDHVVLGTSPPGGAWQTMIGNVLTISLASWMELPGLDFRTWEKTVGSLHATEHANNNNNNNNINNINNNNNGRARAASVAQYYADYVRLRGLKKFFHCGTKVLNIEPLENAACQCTENASSGWCGRKQCFARALWLVEGFDQVNRQPFCYVSQKVVIATGCTSKPNRLNIPGELTNNNRIVHDFGSVEELVGRIRAEADRDQTGVDPILIVGAGLSAADAVLTARFHSVPVLHVFRSRTIPIDRQLPEIMYPEYHKVHQMMEDGGKYYPLYEALPEHKVLSLAGFSVDQKVLLEGPNGQLSAQKVSGVAILIGASPNLSFLKTVCSSDGTGLGANPDLPIDCRSNPILIDLWSHKVVRVQHPGLYALGPLTGDNFVRFILGGSLAVASGVLNDKQC</sequence>
<dbReference type="Proteomes" id="UP001075354">
    <property type="component" value="Chromosome 16"/>
</dbReference>
<feature type="domain" description="FAD/NAD(P)-binding" evidence="1">
    <location>
        <begin position="277"/>
        <end position="358"/>
    </location>
</feature>
<dbReference type="SUPFAM" id="SSF51905">
    <property type="entry name" value="FAD/NAD(P)-binding domain"/>
    <property type="match status" value="1"/>
</dbReference>
<gene>
    <name evidence="2" type="ORF">ONE63_004774</name>
</gene>
<dbReference type="InterPro" id="IPR036188">
    <property type="entry name" value="FAD/NAD-bd_sf"/>
</dbReference>
<keyword evidence="3" id="KW-1185">Reference proteome</keyword>
<dbReference type="Pfam" id="PF07992">
    <property type="entry name" value="Pyr_redox_2"/>
    <property type="match status" value="1"/>
</dbReference>
<dbReference type="InterPro" id="IPR023753">
    <property type="entry name" value="FAD/NAD-binding_dom"/>
</dbReference>
<comment type="caution">
    <text evidence="2">The sequence shown here is derived from an EMBL/GenBank/DDBJ whole genome shotgun (WGS) entry which is preliminary data.</text>
</comment>
<dbReference type="EMBL" id="JAPTSV010000016">
    <property type="protein sequence ID" value="KAJ1519489.1"/>
    <property type="molecule type" value="Genomic_DNA"/>
</dbReference>
<dbReference type="PANTHER" id="PTHR15192">
    <property type="entry name" value="PROTEIN CBG05349"/>
    <property type="match status" value="1"/>
</dbReference>